<name>A0A2C6KLF4_9APIC</name>
<feature type="non-terminal residue" evidence="1">
    <location>
        <position position="24"/>
    </location>
</feature>
<dbReference type="AlphaFoldDB" id="A0A2C6KLF4"/>
<gene>
    <name evidence="1" type="ORF">CSUI_008868</name>
</gene>
<sequence>MHVSTYDCLSVCIWLRIGIYMYLP</sequence>
<evidence type="ECO:0000313" key="1">
    <source>
        <dbReference type="EMBL" id="PHJ17312.1"/>
    </source>
</evidence>
<organism evidence="1 2">
    <name type="scientific">Cystoisospora suis</name>
    <dbReference type="NCBI Taxonomy" id="483139"/>
    <lineage>
        <taxon>Eukaryota</taxon>
        <taxon>Sar</taxon>
        <taxon>Alveolata</taxon>
        <taxon>Apicomplexa</taxon>
        <taxon>Conoidasida</taxon>
        <taxon>Coccidia</taxon>
        <taxon>Eucoccidiorida</taxon>
        <taxon>Eimeriorina</taxon>
        <taxon>Sarcocystidae</taxon>
        <taxon>Cystoisospora</taxon>
    </lineage>
</organism>
<comment type="caution">
    <text evidence="1">The sequence shown here is derived from an EMBL/GenBank/DDBJ whole genome shotgun (WGS) entry which is preliminary data.</text>
</comment>
<dbReference type="EMBL" id="MIGC01005102">
    <property type="protein sequence ID" value="PHJ17312.1"/>
    <property type="molecule type" value="Genomic_DNA"/>
</dbReference>
<dbReference type="Proteomes" id="UP000221165">
    <property type="component" value="Unassembled WGS sequence"/>
</dbReference>
<proteinExistence type="predicted"/>
<dbReference type="VEuPathDB" id="ToxoDB:CSUI_008868"/>
<evidence type="ECO:0000313" key="2">
    <source>
        <dbReference type="Proteomes" id="UP000221165"/>
    </source>
</evidence>
<protein>
    <submittedName>
        <fullName evidence="1">Uncharacterized protein</fullName>
    </submittedName>
</protein>
<accession>A0A2C6KLF4</accession>
<reference evidence="1 2" key="1">
    <citation type="journal article" date="2017" name="Int. J. Parasitol.">
        <title>The genome of the protozoan parasite Cystoisospora suis and a reverse vaccinology approach to identify vaccine candidates.</title>
        <authorList>
            <person name="Palmieri N."/>
            <person name="Shrestha A."/>
            <person name="Ruttkowski B."/>
            <person name="Beck T."/>
            <person name="Vogl C."/>
            <person name="Tomley F."/>
            <person name="Blake D.P."/>
            <person name="Joachim A."/>
        </authorList>
    </citation>
    <scope>NUCLEOTIDE SEQUENCE [LARGE SCALE GENOMIC DNA]</scope>
    <source>
        <strain evidence="1 2">Wien I</strain>
    </source>
</reference>
<keyword evidence="2" id="KW-1185">Reference proteome</keyword>